<name>A0A2H0WR09_9BACT</name>
<reference evidence="6" key="1">
    <citation type="submission" date="2017-09" db="EMBL/GenBank/DDBJ databases">
        <title>Depth-based differentiation of microbial function through sediment-hosted aquifers and enrichment of novel symbionts in the deep terrestrial subsurface.</title>
        <authorList>
            <person name="Probst A.J."/>
            <person name="Ladd B."/>
            <person name="Jarett J.K."/>
            <person name="Geller-Mcgrath D.E."/>
            <person name="Sieber C.M.K."/>
            <person name="Emerson J.B."/>
            <person name="Anantharaman K."/>
            <person name="Thomas B.C."/>
            <person name="Malmstrom R."/>
            <person name="Stieglmeier M."/>
            <person name="Klingl A."/>
            <person name="Woyke T."/>
            <person name="Ryan C.M."/>
            <person name="Banfield J.F."/>
        </authorList>
    </citation>
    <scope>NUCLEOTIDE SEQUENCE [LARGE SCALE GENOMIC DNA]</scope>
</reference>
<protein>
    <submittedName>
        <fullName evidence="5">ATPase</fullName>
    </submittedName>
</protein>
<evidence type="ECO:0000256" key="2">
    <source>
        <dbReference type="ARBA" id="ARBA00022840"/>
    </source>
</evidence>
<comment type="caution">
    <text evidence="5">The sequence shown here is derived from an EMBL/GenBank/DDBJ whole genome shotgun (WGS) entry which is preliminary data.</text>
</comment>
<sequence length="273" mass="31090">MSINIRKASGEIEPFSEDKVRGSLSRARIDKGIQNKLIERLSPRLYEGITTKKIYSLVYGWLKDDRPYLASRYNLKRAIMALGPTGYPFEQFVAGVLTHYGFKTVVSQIVKGNCVSHEIDVLAQKSNTRYMGECKFHNRQGIKTDIKTVLYINARFLDIKGTPIDFFGKKTVNQALLATNTKLTSQAVAYCRCRKMQVISWDYPQEFSLRELVEKGSLHPVTCLSSLSRKEKQLLLGKGFVFCYQLAEGGNWYSLVARNKLEAVRREAELVVK</sequence>
<dbReference type="Gene3D" id="3.40.1350.10">
    <property type="match status" value="1"/>
</dbReference>
<gene>
    <name evidence="5" type="ORF">COT63_01770</name>
</gene>
<keyword evidence="1 3" id="KW-0547">Nucleotide-binding</keyword>
<keyword evidence="2 3" id="KW-0067">ATP-binding</keyword>
<dbReference type="GO" id="GO:0005524">
    <property type="term" value="F:ATP binding"/>
    <property type="evidence" value="ECO:0007669"/>
    <property type="project" value="UniProtKB-UniRule"/>
</dbReference>
<dbReference type="CDD" id="cd22308">
    <property type="entry name" value="Af1548-like"/>
    <property type="match status" value="1"/>
</dbReference>
<dbReference type="AlphaFoldDB" id="A0A2H0WR09"/>
<dbReference type="EMBL" id="PEZH01000032">
    <property type="protein sequence ID" value="PIS15104.1"/>
    <property type="molecule type" value="Genomic_DNA"/>
</dbReference>
<dbReference type="InterPro" id="IPR011856">
    <property type="entry name" value="tRNA_endonuc-like_dom_sf"/>
</dbReference>
<dbReference type="Proteomes" id="UP000231282">
    <property type="component" value="Unassembled WGS sequence"/>
</dbReference>
<dbReference type="PROSITE" id="PS51161">
    <property type="entry name" value="ATP_CONE"/>
    <property type="match status" value="1"/>
</dbReference>
<dbReference type="InterPro" id="IPR011335">
    <property type="entry name" value="Restrct_endonuc-II-like"/>
</dbReference>
<accession>A0A2H0WR09</accession>
<proteinExistence type="predicted"/>
<organism evidence="5 6">
    <name type="scientific">Candidatus Shapirobacteria bacterium CG09_land_8_20_14_0_10_38_17</name>
    <dbReference type="NCBI Taxonomy" id="1974884"/>
    <lineage>
        <taxon>Bacteria</taxon>
        <taxon>Candidatus Shapironibacteriota</taxon>
    </lineage>
</organism>
<dbReference type="InterPro" id="IPR005144">
    <property type="entry name" value="ATP-cone_dom"/>
</dbReference>
<evidence type="ECO:0000313" key="5">
    <source>
        <dbReference type="EMBL" id="PIS15104.1"/>
    </source>
</evidence>
<feature type="domain" description="ATP-cone" evidence="4">
    <location>
        <begin position="3"/>
        <end position="84"/>
    </location>
</feature>
<evidence type="ECO:0000259" key="4">
    <source>
        <dbReference type="PROSITE" id="PS51161"/>
    </source>
</evidence>
<dbReference type="SUPFAM" id="SSF52980">
    <property type="entry name" value="Restriction endonuclease-like"/>
    <property type="match status" value="1"/>
</dbReference>
<evidence type="ECO:0000313" key="6">
    <source>
        <dbReference type="Proteomes" id="UP000231282"/>
    </source>
</evidence>
<evidence type="ECO:0000256" key="1">
    <source>
        <dbReference type="ARBA" id="ARBA00022741"/>
    </source>
</evidence>
<evidence type="ECO:0000256" key="3">
    <source>
        <dbReference type="PROSITE-ProRule" id="PRU00492"/>
    </source>
</evidence>
<dbReference type="GO" id="GO:0003676">
    <property type="term" value="F:nucleic acid binding"/>
    <property type="evidence" value="ECO:0007669"/>
    <property type="project" value="InterPro"/>
</dbReference>